<dbReference type="AlphaFoldDB" id="A0A4Z2GRL3"/>
<accession>A0A4Z2GRL3</accession>
<dbReference type="EMBL" id="SRLO01000447">
    <property type="protein sequence ID" value="TNN55755.1"/>
    <property type="molecule type" value="Genomic_DNA"/>
</dbReference>
<organism evidence="2 3">
    <name type="scientific">Liparis tanakae</name>
    <name type="common">Tanaka's snailfish</name>
    <dbReference type="NCBI Taxonomy" id="230148"/>
    <lineage>
        <taxon>Eukaryota</taxon>
        <taxon>Metazoa</taxon>
        <taxon>Chordata</taxon>
        <taxon>Craniata</taxon>
        <taxon>Vertebrata</taxon>
        <taxon>Euteleostomi</taxon>
        <taxon>Actinopterygii</taxon>
        <taxon>Neopterygii</taxon>
        <taxon>Teleostei</taxon>
        <taxon>Neoteleostei</taxon>
        <taxon>Acanthomorphata</taxon>
        <taxon>Eupercaria</taxon>
        <taxon>Perciformes</taxon>
        <taxon>Cottioidei</taxon>
        <taxon>Cottales</taxon>
        <taxon>Liparidae</taxon>
        <taxon>Liparis</taxon>
    </lineage>
</organism>
<dbReference type="Proteomes" id="UP000314294">
    <property type="component" value="Unassembled WGS sequence"/>
</dbReference>
<feature type="compositionally biased region" description="Basic and acidic residues" evidence="1">
    <location>
        <begin position="9"/>
        <end position="19"/>
    </location>
</feature>
<feature type="region of interest" description="Disordered" evidence="1">
    <location>
        <begin position="9"/>
        <end position="106"/>
    </location>
</feature>
<evidence type="ECO:0000313" key="3">
    <source>
        <dbReference type="Proteomes" id="UP000314294"/>
    </source>
</evidence>
<keyword evidence="3" id="KW-1185">Reference proteome</keyword>
<gene>
    <name evidence="2" type="ORF">EYF80_034055</name>
</gene>
<sequence>MALCLEAAQRKPLIDHSDRGAASALRAGSRGSGAGRLHLNHRAGLEQPDAPAERQSVSRACCSGCPPHDSRRAGRSSAGSGRSSGPSAAHSRAVGTPGNGIGSWLTRCRDRAPDRDLGERGAGRVACWRVTCGHVFWMLNN</sequence>
<proteinExistence type="predicted"/>
<evidence type="ECO:0000256" key="1">
    <source>
        <dbReference type="SAM" id="MobiDB-lite"/>
    </source>
</evidence>
<name>A0A4Z2GRL3_9TELE</name>
<reference evidence="2 3" key="1">
    <citation type="submission" date="2019-03" db="EMBL/GenBank/DDBJ databases">
        <title>First draft genome of Liparis tanakae, snailfish: a comprehensive survey of snailfish specific genes.</title>
        <authorList>
            <person name="Kim W."/>
            <person name="Song I."/>
            <person name="Jeong J.-H."/>
            <person name="Kim D."/>
            <person name="Kim S."/>
            <person name="Ryu S."/>
            <person name="Song J.Y."/>
            <person name="Lee S.K."/>
        </authorList>
    </citation>
    <scope>NUCLEOTIDE SEQUENCE [LARGE SCALE GENOMIC DNA]</scope>
    <source>
        <tissue evidence="2">Muscle</tissue>
    </source>
</reference>
<protein>
    <submittedName>
        <fullName evidence="2">Uncharacterized protein</fullName>
    </submittedName>
</protein>
<comment type="caution">
    <text evidence="2">The sequence shown here is derived from an EMBL/GenBank/DDBJ whole genome shotgun (WGS) entry which is preliminary data.</text>
</comment>
<evidence type="ECO:0000313" key="2">
    <source>
        <dbReference type="EMBL" id="TNN55755.1"/>
    </source>
</evidence>
<feature type="compositionally biased region" description="Low complexity" evidence="1">
    <location>
        <begin position="75"/>
        <end position="93"/>
    </location>
</feature>
<feature type="compositionally biased region" description="Low complexity" evidence="1">
    <location>
        <begin position="20"/>
        <end position="29"/>
    </location>
</feature>